<accession>O62960</accession>
<dbReference type="PIR" id="T11816">
    <property type="entry name" value="T11816"/>
</dbReference>
<sequence>MNNFWIQSPAVIYPQFPFGVRPVKVS</sequence>
<keyword evidence="1" id="KW-0150">Chloroplast</keyword>
<name>O62960_PICAB</name>
<protein>
    <submittedName>
        <fullName evidence="1">Orf26</fullName>
    </submittedName>
</protein>
<dbReference type="EMBL" id="U92462">
    <property type="protein sequence ID" value="AAC95506.1"/>
    <property type="molecule type" value="Genomic_DNA"/>
</dbReference>
<dbReference type="AlphaFoldDB" id="O62960"/>
<proteinExistence type="predicted"/>
<evidence type="ECO:0000313" key="1">
    <source>
        <dbReference type="EMBL" id="AAC95506.1"/>
    </source>
</evidence>
<keyword evidence="1" id="KW-0934">Plastid</keyword>
<geneLocation type="chloroplast" evidence="1"/>
<organism evidence="1">
    <name type="scientific">Picea abies</name>
    <name type="common">Norway spruce</name>
    <name type="synonym">Picea excelsa</name>
    <dbReference type="NCBI Taxonomy" id="3329"/>
    <lineage>
        <taxon>Eukaryota</taxon>
        <taxon>Viridiplantae</taxon>
        <taxon>Streptophyta</taxon>
        <taxon>Embryophyta</taxon>
        <taxon>Tracheophyta</taxon>
        <taxon>Spermatophyta</taxon>
        <taxon>Pinopsida</taxon>
        <taxon>Pinidae</taxon>
        <taxon>Conifers I</taxon>
        <taxon>Pinales</taxon>
        <taxon>Pinaceae</taxon>
        <taxon>Picea</taxon>
    </lineage>
</organism>
<reference evidence="1" key="1">
    <citation type="submission" date="1997-03" db="EMBL/GenBank/DDBJ databases">
        <title>Characterisation of a Norway spruce chloroplast DNA clone: complete nucleotide sequences of rpl23, rpl2, rps19, rpl22, rps3, trn I, pseudo-ndhC and a residual inverted repeat B.</title>
        <authorList>
            <person name="Kluemper S."/>
            <person name="Kanka S."/>
            <person name="Riesner D."/>
            <person name="Etscheid M."/>
        </authorList>
    </citation>
    <scope>NUCLEOTIDE SEQUENCE</scope>
</reference>